<reference evidence="2 3" key="1">
    <citation type="submission" date="2020-08" db="EMBL/GenBank/DDBJ databases">
        <title>Draft genome sequencing of an Anaerocolumna strain isolated from anoxic soil subjected to BSD treatment.</title>
        <authorList>
            <person name="Uek A."/>
            <person name="Tonouchi A."/>
        </authorList>
    </citation>
    <scope>NUCLEOTIDE SEQUENCE [LARGE SCALE GENOMIC DNA]</scope>
    <source>
        <strain evidence="2 3">CTTW</strain>
    </source>
</reference>
<name>A0A7I8DRX5_9FIRM</name>
<keyword evidence="1" id="KW-0472">Membrane</keyword>
<dbReference type="EMBL" id="AP023368">
    <property type="protein sequence ID" value="BCK00002.1"/>
    <property type="molecule type" value="Genomic_DNA"/>
</dbReference>
<evidence type="ECO:0000313" key="3">
    <source>
        <dbReference type="Proteomes" id="UP000515703"/>
    </source>
</evidence>
<evidence type="ECO:0000313" key="2">
    <source>
        <dbReference type="EMBL" id="BCK00002.1"/>
    </source>
</evidence>
<keyword evidence="3" id="KW-1185">Reference proteome</keyword>
<accession>A0A7I8DRX5</accession>
<protein>
    <submittedName>
        <fullName evidence="2">Uncharacterized protein</fullName>
    </submittedName>
</protein>
<dbReference type="KEGG" id="acht:bsdcttw_30420"/>
<sequence>MPVLLILILNSLIAVIVFVTAFFRKKGQRSTQVMLSWFIFIVPFFGLLYILLGLLFSFLSRKKNIDMNDISFNQEREKIILPPNSEMEMNYVPIQDAMAVSDTSSLRRLLLDTLRNNAKKTVSSIVVAMNSEDTETSHYAASIILDALSECRTTAQNMIDQMQRHPEDVELNLLSLDYIHEILSMKIMNEVEQRSYIYIMDNVAENLFQHNLWYMTATHYLWMTDLFLSIKNYNMADKWASRAGLYRQHMLDTYKAFLHLYFEQQNKTAFFDCLDELRESNIIVDEEIMNLFRLYDGS</sequence>
<gene>
    <name evidence="2" type="ORF">bsdcttw_30420</name>
</gene>
<dbReference type="AlphaFoldDB" id="A0A7I8DRX5"/>
<evidence type="ECO:0000256" key="1">
    <source>
        <dbReference type="SAM" id="Phobius"/>
    </source>
</evidence>
<feature type="transmembrane region" description="Helical" evidence="1">
    <location>
        <begin position="35"/>
        <end position="59"/>
    </location>
</feature>
<organism evidence="2 3">
    <name type="scientific">Anaerocolumna chitinilytica</name>
    <dbReference type="NCBI Taxonomy" id="1727145"/>
    <lineage>
        <taxon>Bacteria</taxon>
        <taxon>Bacillati</taxon>
        <taxon>Bacillota</taxon>
        <taxon>Clostridia</taxon>
        <taxon>Lachnospirales</taxon>
        <taxon>Lachnospiraceae</taxon>
        <taxon>Anaerocolumna</taxon>
    </lineage>
</organism>
<dbReference type="RefSeq" id="WP_185255715.1">
    <property type="nucleotide sequence ID" value="NZ_AP023368.1"/>
</dbReference>
<reference evidence="2 3" key="2">
    <citation type="submission" date="2020-08" db="EMBL/GenBank/DDBJ databases">
        <authorList>
            <person name="Ueki A."/>
            <person name="Tonouchi A."/>
        </authorList>
    </citation>
    <scope>NUCLEOTIDE SEQUENCE [LARGE SCALE GENOMIC DNA]</scope>
    <source>
        <strain evidence="2 3">CTTW</strain>
    </source>
</reference>
<feature type="transmembrane region" description="Helical" evidence="1">
    <location>
        <begin position="6"/>
        <end position="23"/>
    </location>
</feature>
<dbReference type="Proteomes" id="UP000515703">
    <property type="component" value="Chromosome"/>
</dbReference>
<proteinExistence type="predicted"/>
<keyword evidence="1" id="KW-1133">Transmembrane helix</keyword>
<keyword evidence="1" id="KW-0812">Transmembrane</keyword>